<protein>
    <submittedName>
        <fullName evidence="1">Uncharacterized protein</fullName>
    </submittedName>
</protein>
<dbReference type="EMBL" id="JAMSHJ010000007">
    <property type="protein sequence ID" value="KAI5392388.1"/>
    <property type="molecule type" value="Genomic_DNA"/>
</dbReference>
<proteinExistence type="predicted"/>
<evidence type="ECO:0000313" key="2">
    <source>
        <dbReference type="Proteomes" id="UP001058974"/>
    </source>
</evidence>
<keyword evidence="2" id="KW-1185">Reference proteome</keyword>
<gene>
    <name evidence="1" type="ORF">KIW84_076973</name>
</gene>
<dbReference type="Proteomes" id="UP001058974">
    <property type="component" value="Chromosome 7"/>
</dbReference>
<organism evidence="1 2">
    <name type="scientific">Pisum sativum</name>
    <name type="common">Garden pea</name>
    <name type="synonym">Lathyrus oleraceus</name>
    <dbReference type="NCBI Taxonomy" id="3888"/>
    <lineage>
        <taxon>Eukaryota</taxon>
        <taxon>Viridiplantae</taxon>
        <taxon>Streptophyta</taxon>
        <taxon>Embryophyta</taxon>
        <taxon>Tracheophyta</taxon>
        <taxon>Spermatophyta</taxon>
        <taxon>Magnoliopsida</taxon>
        <taxon>eudicotyledons</taxon>
        <taxon>Gunneridae</taxon>
        <taxon>Pentapetalae</taxon>
        <taxon>rosids</taxon>
        <taxon>fabids</taxon>
        <taxon>Fabales</taxon>
        <taxon>Fabaceae</taxon>
        <taxon>Papilionoideae</taxon>
        <taxon>50 kb inversion clade</taxon>
        <taxon>NPAAA clade</taxon>
        <taxon>Hologalegina</taxon>
        <taxon>IRL clade</taxon>
        <taxon>Fabeae</taxon>
        <taxon>Lathyrus</taxon>
    </lineage>
</organism>
<comment type="caution">
    <text evidence="1">The sequence shown here is derived from an EMBL/GenBank/DDBJ whole genome shotgun (WGS) entry which is preliminary data.</text>
</comment>
<dbReference type="Gramene" id="Psat07G0697300-T1">
    <property type="protein sequence ID" value="KAI5392388.1"/>
    <property type="gene ID" value="KIW84_076973"/>
</dbReference>
<dbReference type="AlphaFoldDB" id="A0A9D4VZM7"/>
<evidence type="ECO:0000313" key="1">
    <source>
        <dbReference type="EMBL" id="KAI5392388.1"/>
    </source>
</evidence>
<name>A0A9D4VZM7_PEA</name>
<accession>A0A9D4VZM7</accession>
<sequence>MSSITLDENLLFVINEKFVDFADLKDKGFDLRKIIRKQKLNVYFDILHGSIYINLIKDLWLNTSVGPSGHDAKSIESYINDSLIAITLQLIDKTINGFPSDFGICLSRLRVEHDCLNPLQDWEEESNVPPSPMVWRSWSFIPVRCRRFRDDNMNLSRRGFLHRIAFRICVIQTFFKAK</sequence>
<reference evidence="1 2" key="1">
    <citation type="journal article" date="2022" name="Nat. Genet.">
        <title>Improved pea reference genome and pan-genome highlight genomic features and evolutionary characteristics.</title>
        <authorList>
            <person name="Yang T."/>
            <person name="Liu R."/>
            <person name="Luo Y."/>
            <person name="Hu S."/>
            <person name="Wang D."/>
            <person name="Wang C."/>
            <person name="Pandey M.K."/>
            <person name="Ge S."/>
            <person name="Xu Q."/>
            <person name="Li N."/>
            <person name="Li G."/>
            <person name="Huang Y."/>
            <person name="Saxena R.K."/>
            <person name="Ji Y."/>
            <person name="Li M."/>
            <person name="Yan X."/>
            <person name="He Y."/>
            <person name="Liu Y."/>
            <person name="Wang X."/>
            <person name="Xiang C."/>
            <person name="Varshney R.K."/>
            <person name="Ding H."/>
            <person name="Gao S."/>
            <person name="Zong X."/>
        </authorList>
    </citation>
    <scope>NUCLEOTIDE SEQUENCE [LARGE SCALE GENOMIC DNA]</scope>
    <source>
        <strain evidence="1 2">cv. Zhongwan 6</strain>
    </source>
</reference>